<name>A0ABQ5I7D8_9ASTR</name>
<dbReference type="EMBL" id="BQNB010020443">
    <property type="protein sequence ID" value="GJT95998.1"/>
    <property type="molecule type" value="Genomic_DNA"/>
</dbReference>
<reference evidence="1" key="1">
    <citation type="journal article" date="2022" name="Int. J. Mol. Sci.">
        <title>Draft Genome of Tanacetum Coccineum: Genomic Comparison of Closely Related Tanacetum-Family Plants.</title>
        <authorList>
            <person name="Yamashiro T."/>
            <person name="Shiraishi A."/>
            <person name="Nakayama K."/>
            <person name="Satake H."/>
        </authorList>
    </citation>
    <scope>NUCLEOTIDE SEQUENCE</scope>
</reference>
<keyword evidence="2" id="KW-1185">Reference proteome</keyword>
<gene>
    <name evidence="1" type="ORF">Tco_1091516</name>
</gene>
<comment type="caution">
    <text evidence="1">The sequence shown here is derived from an EMBL/GenBank/DDBJ whole genome shotgun (WGS) entry which is preliminary data.</text>
</comment>
<dbReference type="Proteomes" id="UP001151760">
    <property type="component" value="Unassembled WGS sequence"/>
</dbReference>
<protein>
    <submittedName>
        <fullName evidence="1">Uncharacterized protein</fullName>
    </submittedName>
</protein>
<proteinExistence type="predicted"/>
<sequence length="94" mass="10854">MANKKNMSVINEDDMPILDEVVFKIHKNGYFEFDPLRVEGRLSFSQEESGCGYRKEAFAKKGLGSNWEGRVFLMDKHVFTSMLVVDQFKILTTI</sequence>
<reference evidence="1" key="2">
    <citation type="submission" date="2022-01" db="EMBL/GenBank/DDBJ databases">
        <authorList>
            <person name="Yamashiro T."/>
            <person name="Shiraishi A."/>
            <person name="Satake H."/>
            <person name="Nakayama K."/>
        </authorList>
    </citation>
    <scope>NUCLEOTIDE SEQUENCE</scope>
</reference>
<evidence type="ECO:0000313" key="1">
    <source>
        <dbReference type="EMBL" id="GJT95998.1"/>
    </source>
</evidence>
<evidence type="ECO:0000313" key="2">
    <source>
        <dbReference type="Proteomes" id="UP001151760"/>
    </source>
</evidence>
<accession>A0ABQ5I7D8</accession>
<organism evidence="1 2">
    <name type="scientific">Tanacetum coccineum</name>
    <dbReference type="NCBI Taxonomy" id="301880"/>
    <lineage>
        <taxon>Eukaryota</taxon>
        <taxon>Viridiplantae</taxon>
        <taxon>Streptophyta</taxon>
        <taxon>Embryophyta</taxon>
        <taxon>Tracheophyta</taxon>
        <taxon>Spermatophyta</taxon>
        <taxon>Magnoliopsida</taxon>
        <taxon>eudicotyledons</taxon>
        <taxon>Gunneridae</taxon>
        <taxon>Pentapetalae</taxon>
        <taxon>asterids</taxon>
        <taxon>campanulids</taxon>
        <taxon>Asterales</taxon>
        <taxon>Asteraceae</taxon>
        <taxon>Asteroideae</taxon>
        <taxon>Anthemideae</taxon>
        <taxon>Anthemidinae</taxon>
        <taxon>Tanacetum</taxon>
    </lineage>
</organism>